<keyword evidence="1" id="KW-1133">Transmembrane helix</keyword>
<dbReference type="EMBL" id="RFKV01000066">
    <property type="protein sequence ID" value="RMD77089.1"/>
    <property type="molecule type" value="Genomic_DNA"/>
</dbReference>
<protein>
    <recommendedName>
        <fullName evidence="4">WD40 repeat domain-containing protein</fullName>
    </recommendedName>
</protein>
<dbReference type="AlphaFoldDB" id="A0A3M0YYJ7"/>
<accession>A0A3M0YYJ7</accession>
<evidence type="ECO:0008006" key="4">
    <source>
        <dbReference type="Google" id="ProtNLM"/>
    </source>
</evidence>
<dbReference type="SUPFAM" id="SSF82171">
    <property type="entry name" value="DPP6 N-terminal domain-like"/>
    <property type="match status" value="1"/>
</dbReference>
<evidence type="ECO:0000256" key="1">
    <source>
        <dbReference type="SAM" id="Phobius"/>
    </source>
</evidence>
<comment type="caution">
    <text evidence="2">The sequence shown here is derived from an EMBL/GenBank/DDBJ whole genome shotgun (WGS) entry which is preliminary data.</text>
</comment>
<keyword evidence="1" id="KW-0812">Transmembrane</keyword>
<reference evidence="2 3" key="1">
    <citation type="submission" date="2018-10" db="EMBL/GenBank/DDBJ databases">
        <title>Thermophilic Lithotrophy and Phototrophy in an Intertidal, Iron-rich, Geothermal Spring.</title>
        <authorList>
            <person name="Ward L.M."/>
            <person name="Idei A."/>
            <person name="Nakagawa M."/>
            <person name="Ueno Y."/>
            <person name="Fischer W."/>
            <person name="Mcglynn S.E."/>
        </authorList>
    </citation>
    <scope>NUCLEOTIDE SEQUENCE [LARGE SCALE GENOMIC DNA]</scope>
    <source>
        <strain evidence="2">J137</strain>
    </source>
</reference>
<keyword evidence="1" id="KW-0472">Membrane</keyword>
<gene>
    <name evidence="2" type="ORF">D6810_02050</name>
</gene>
<evidence type="ECO:0000313" key="2">
    <source>
        <dbReference type="EMBL" id="RMD77089.1"/>
    </source>
</evidence>
<dbReference type="Proteomes" id="UP000269410">
    <property type="component" value="Unassembled WGS sequence"/>
</dbReference>
<organism evidence="2 3">
    <name type="scientific">Candidatus Dojkabacteria bacterium</name>
    <dbReference type="NCBI Taxonomy" id="2099670"/>
    <lineage>
        <taxon>Bacteria</taxon>
        <taxon>Candidatus Dojkabacteria</taxon>
    </lineage>
</organism>
<feature type="transmembrane region" description="Helical" evidence="1">
    <location>
        <begin position="24"/>
        <end position="45"/>
    </location>
</feature>
<sequence length="296" mass="33749">MHTKENVNEPIQKETNTTSWVKSLLFPILVVFVILLSLILSNLTIQVQKSNSGLNSTKSTVNPSYKWKLLSQVVSEEFHEYSNIELVSDVGAVKIVEQVISYGISNNQDVFVAYTSGGLEIHDLNRNTVEQVIIEGKKLSKLAREGIAFSYDDKYFILAAGVEESRYGTQILVYSREGELVNKIDASIYYTETVSKPIFSPNSNVFAIRTYVEEDLEFLKPDGSKYQLGELPINISIFNIFGEELKLINVRDYGSVNTELFLKWDSDNRYIKYVLFDNRNVPNLRNENIFNKISII</sequence>
<proteinExistence type="predicted"/>
<evidence type="ECO:0000313" key="3">
    <source>
        <dbReference type="Proteomes" id="UP000269410"/>
    </source>
</evidence>
<name>A0A3M0YYJ7_9BACT</name>